<protein>
    <submittedName>
        <fullName evidence="3">Uncharacterized protein</fullName>
    </submittedName>
</protein>
<accession>A0AA36HJL5</accession>
<dbReference type="Proteomes" id="UP001178507">
    <property type="component" value="Unassembled WGS sequence"/>
</dbReference>
<keyword evidence="1" id="KW-0175">Coiled coil</keyword>
<name>A0AA36HJL5_9DINO</name>
<proteinExistence type="predicted"/>
<evidence type="ECO:0000256" key="2">
    <source>
        <dbReference type="SAM" id="MobiDB-lite"/>
    </source>
</evidence>
<dbReference type="EMBL" id="CAUJNA010000014">
    <property type="protein sequence ID" value="CAJ1370384.1"/>
    <property type="molecule type" value="Genomic_DNA"/>
</dbReference>
<dbReference type="AlphaFoldDB" id="A0AA36HJL5"/>
<sequence>MQTLLSEEVNLDAEAVLLKQAEHWHQLYLDLEATCAKAKREQAMLQQQLNEALDRERHWAAKNLELRSHDAREEALHKARLAEQLANSRLLCQNKEESLCMLRCQVEAKDEELDKVRREQRQGMELCKRLEKTLAQMAEKERLADQKDAELSKTKTELQKEKDICARALQEVREQSKAEASLRQQLGDLKDQQRGLARENEQLRRPLEEEVAKRAALAQQLTSTGLLLKGKEEENAALRSQLVAKEEEVETLRRASRRASLSEQQTEAERAELARKLAEVAQRAATKDQLCEQKDSELGKLRTELKTERSLCQSAMQEAGSREVGLNGTATDSADRCWNCCETPKCEGVQSTAANYAPVVFKNCVVKVGKWEVKGTVVKPQMLQTTIRMKLNVPADYMCREKCAVLDDNGAIRPPTLFSQQWVYRAGGVTEDVKCAFGTTYVDGEMAS</sequence>
<evidence type="ECO:0000313" key="3">
    <source>
        <dbReference type="EMBL" id="CAJ1370384.1"/>
    </source>
</evidence>
<feature type="region of interest" description="Disordered" evidence="2">
    <location>
        <begin position="184"/>
        <end position="205"/>
    </location>
</feature>
<evidence type="ECO:0000313" key="4">
    <source>
        <dbReference type="Proteomes" id="UP001178507"/>
    </source>
</evidence>
<feature type="coiled-coil region" evidence="1">
    <location>
        <begin position="127"/>
        <end position="175"/>
    </location>
</feature>
<organism evidence="3 4">
    <name type="scientific">Effrenium voratum</name>
    <dbReference type="NCBI Taxonomy" id="2562239"/>
    <lineage>
        <taxon>Eukaryota</taxon>
        <taxon>Sar</taxon>
        <taxon>Alveolata</taxon>
        <taxon>Dinophyceae</taxon>
        <taxon>Suessiales</taxon>
        <taxon>Symbiodiniaceae</taxon>
        <taxon>Effrenium</taxon>
    </lineage>
</organism>
<gene>
    <name evidence="3" type="ORF">EVOR1521_LOCUS959</name>
</gene>
<feature type="coiled-coil region" evidence="1">
    <location>
        <begin position="28"/>
        <end position="55"/>
    </location>
</feature>
<comment type="caution">
    <text evidence="3">The sequence shown here is derived from an EMBL/GenBank/DDBJ whole genome shotgun (WGS) entry which is preliminary data.</text>
</comment>
<feature type="coiled-coil region" evidence="1">
    <location>
        <begin position="228"/>
        <end position="283"/>
    </location>
</feature>
<feature type="compositionally biased region" description="Basic and acidic residues" evidence="2">
    <location>
        <begin position="188"/>
        <end position="205"/>
    </location>
</feature>
<evidence type="ECO:0000256" key="1">
    <source>
        <dbReference type="SAM" id="Coils"/>
    </source>
</evidence>
<reference evidence="3" key="1">
    <citation type="submission" date="2023-08" db="EMBL/GenBank/DDBJ databases">
        <authorList>
            <person name="Chen Y."/>
            <person name="Shah S."/>
            <person name="Dougan E. K."/>
            <person name="Thang M."/>
            <person name="Chan C."/>
        </authorList>
    </citation>
    <scope>NUCLEOTIDE SEQUENCE</scope>
</reference>
<keyword evidence="4" id="KW-1185">Reference proteome</keyword>